<protein>
    <submittedName>
        <fullName evidence="1">Uncharacterized protein</fullName>
    </submittedName>
</protein>
<evidence type="ECO:0000313" key="1">
    <source>
        <dbReference type="EMBL" id="GFA43102.1"/>
    </source>
</evidence>
<gene>
    <name evidence="1" type="ORF">Tci_615074</name>
</gene>
<proteinExistence type="predicted"/>
<sequence length="67" mass="7147">MVSNVNVLGPGVLDIIAAESNGTTIITIQENLVEVKAAVSVMAVSFGYQRPQLMVPLRYQKTLLSAS</sequence>
<dbReference type="AlphaFoldDB" id="A0A699JM98"/>
<reference evidence="1" key="1">
    <citation type="journal article" date="2019" name="Sci. Rep.">
        <title>Draft genome of Tanacetum cinerariifolium, the natural source of mosquito coil.</title>
        <authorList>
            <person name="Yamashiro T."/>
            <person name="Shiraishi A."/>
            <person name="Satake H."/>
            <person name="Nakayama K."/>
        </authorList>
    </citation>
    <scope>NUCLEOTIDE SEQUENCE</scope>
</reference>
<organism evidence="1">
    <name type="scientific">Tanacetum cinerariifolium</name>
    <name type="common">Dalmatian daisy</name>
    <name type="synonym">Chrysanthemum cinerariifolium</name>
    <dbReference type="NCBI Taxonomy" id="118510"/>
    <lineage>
        <taxon>Eukaryota</taxon>
        <taxon>Viridiplantae</taxon>
        <taxon>Streptophyta</taxon>
        <taxon>Embryophyta</taxon>
        <taxon>Tracheophyta</taxon>
        <taxon>Spermatophyta</taxon>
        <taxon>Magnoliopsida</taxon>
        <taxon>eudicotyledons</taxon>
        <taxon>Gunneridae</taxon>
        <taxon>Pentapetalae</taxon>
        <taxon>asterids</taxon>
        <taxon>campanulids</taxon>
        <taxon>Asterales</taxon>
        <taxon>Asteraceae</taxon>
        <taxon>Asteroideae</taxon>
        <taxon>Anthemideae</taxon>
        <taxon>Anthemidinae</taxon>
        <taxon>Tanacetum</taxon>
    </lineage>
</organism>
<dbReference type="EMBL" id="BKCJ010422763">
    <property type="protein sequence ID" value="GFA43102.1"/>
    <property type="molecule type" value="Genomic_DNA"/>
</dbReference>
<accession>A0A699JM98</accession>
<feature type="non-terminal residue" evidence="1">
    <location>
        <position position="67"/>
    </location>
</feature>
<name>A0A699JM98_TANCI</name>
<comment type="caution">
    <text evidence="1">The sequence shown here is derived from an EMBL/GenBank/DDBJ whole genome shotgun (WGS) entry which is preliminary data.</text>
</comment>